<reference evidence="1" key="1">
    <citation type="journal article" date="2021" name="Front. Microbiol.">
        <title>Comprehensive Comparative Genomics and Phenotyping of Methylobacterium Species.</title>
        <authorList>
            <person name="Alessa O."/>
            <person name="Ogura Y."/>
            <person name="Fujitani Y."/>
            <person name="Takami H."/>
            <person name="Hayashi T."/>
            <person name="Sahin N."/>
            <person name="Tani A."/>
        </authorList>
    </citation>
    <scope>NUCLEOTIDE SEQUENCE</scope>
    <source>
        <strain evidence="1">KCTC 52305</strain>
    </source>
</reference>
<evidence type="ECO:0000313" key="2">
    <source>
        <dbReference type="Proteomes" id="UP001055167"/>
    </source>
</evidence>
<gene>
    <name evidence="1" type="ORF">OPKNFCMD_6845</name>
</gene>
<sequence>MGGFGSGRSGGRPTIEDGLTLNLAKLLRDGLFRPGQSWGGPLTWTNTSTGERVASVGYEAHLDDEHGRVRLHYTTTRWGGEKYASDYWVTLKTTPQPFGGRRWWFVCPRTGRRVTKLHLPNGALTFASRQAHRLGYRSQRETPRDRALGFAFKLRHKLGSREGIGDDIVKPKGMRWATFEREMAKVEAAEAIVDGHTRLLLKGLYRRLER</sequence>
<dbReference type="Proteomes" id="UP001055167">
    <property type="component" value="Unassembled WGS sequence"/>
</dbReference>
<name>A0ABQ4RBD0_9HYPH</name>
<evidence type="ECO:0000313" key="1">
    <source>
        <dbReference type="EMBL" id="GJD54064.1"/>
    </source>
</evidence>
<proteinExistence type="predicted"/>
<keyword evidence="2" id="KW-1185">Reference proteome</keyword>
<protein>
    <submittedName>
        <fullName evidence="1">Uncharacterized protein</fullName>
    </submittedName>
</protein>
<dbReference type="EMBL" id="BPQH01000050">
    <property type="protein sequence ID" value="GJD54064.1"/>
    <property type="molecule type" value="Genomic_DNA"/>
</dbReference>
<comment type="caution">
    <text evidence="1">The sequence shown here is derived from an EMBL/GenBank/DDBJ whole genome shotgun (WGS) entry which is preliminary data.</text>
</comment>
<accession>A0ABQ4RBD0</accession>
<reference evidence="1" key="2">
    <citation type="submission" date="2021-08" db="EMBL/GenBank/DDBJ databases">
        <authorList>
            <person name="Tani A."/>
            <person name="Ola A."/>
            <person name="Ogura Y."/>
            <person name="Katsura K."/>
            <person name="Hayashi T."/>
        </authorList>
    </citation>
    <scope>NUCLEOTIDE SEQUENCE</scope>
    <source>
        <strain evidence="1">KCTC 52305</strain>
    </source>
</reference>
<dbReference type="RefSeq" id="WP_128566472.1">
    <property type="nucleotide sequence ID" value="NZ_BPQH01000050.1"/>
</dbReference>
<organism evidence="1 2">
    <name type="scientific">Methylobacterium crusticola</name>
    <dbReference type="NCBI Taxonomy" id="1697972"/>
    <lineage>
        <taxon>Bacteria</taxon>
        <taxon>Pseudomonadati</taxon>
        <taxon>Pseudomonadota</taxon>
        <taxon>Alphaproteobacteria</taxon>
        <taxon>Hyphomicrobiales</taxon>
        <taxon>Methylobacteriaceae</taxon>
        <taxon>Methylobacterium</taxon>
    </lineage>
</organism>